<evidence type="ECO:0008006" key="6">
    <source>
        <dbReference type="Google" id="ProtNLM"/>
    </source>
</evidence>
<keyword evidence="5" id="KW-1185">Reference proteome</keyword>
<feature type="chain" id="PRO_5044713600" description="GDSL esterase/lipase" evidence="2">
    <location>
        <begin position="24"/>
        <end position="365"/>
    </location>
</feature>
<dbReference type="GO" id="GO:0006629">
    <property type="term" value="P:lipid metabolic process"/>
    <property type="evidence" value="ECO:0007669"/>
    <property type="project" value="InterPro"/>
</dbReference>
<dbReference type="InterPro" id="IPR035669">
    <property type="entry name" value="SGNH_plant_lipase-like"/>
</dbReference>
<dbReference type="AlphaFoldDB" id="A0AAV0H4R6"/>
<dbReference type="GO" id="GO:0005576">
    <property type="term" value="C:extracellular region"/>
    <property type="evidence" value="ECO:0007669"/>
    <property type="project" value="TreeGrafter"/>
</dbReference>
<feature type="signal peptide" evidence="2">
    <location>
        <begin position="1"/>
        <end position="23"/>
    </location>
</feature>
<dbReference type="InterPro" id="IPR050592">
    <property type="entry name" value="GDSL_lipolytic_enzyme"/>
</dbReference>
<evidence type="ECO:0000256" key="1">
    <source>
        <dbReference type="ARBA" id="ARBA00008668"/>
    </source>
</evidence>
<dbReference type="InterPro" id="IPR008265">
    <property type="entry name" value="Lipase_GDSL_AS"/>
</dbReference>
<protein>
    <recommendedName>
        <fullName evidence="6">GDSL esterase/lipase</fullName>
    </recommendedName>
</protein>
<dbReference type="EMBL" id="CAMGYJ010000002">
    <property type="protein sequence ID" value="CAI0378133.1"/>
    <property type="molecule type" value="Genomic_DNA"/>
</dbReference>
<proteinExistence type="inferred from homology"/>
<dbReference type="PANTHER" id="PTHR45642">
    <property type="entry name" value="GDSL ESTERASE/LIPASE EXL3"/>
    <property type="match status" value="1"/>
</dbReference>
<dbReference type="InterPro" id="IPR036514">
    <property type="entry name" value="SGNH_hydro_sf"/>
</dbReference>
<name>A0AAV0H4R6_9ROSI</name>
<accession>A0AAV0H4R6</accession>
<reference evidence="4" key="1">
    <citation type="submission" date="2022-08" db="EMBL/GenBank/DDBJ databases">
        <authorList>
            <person name="Gutierrez-Valencia J."/>
        </authorList>
    </citation>
    <scope>NUCLEOTIDE SEQUENCE</scope>
</reference>
<comment type="similarity">
    <text evidence="1">Belongs to the 'GDSL' lipolytic enzyme family.</text>
</comment>
<dbReference type="CDD" id="cd01837">
    <property type="entry name" value="SGNH_plant_lipase_like"/>
    <property type="match status" value="1"/>
</dbReference>
<dbReference type="Gene3D" id="3.40.50.1110">
    <property type="entry name" value="SGNH hydrolase"/>
    <property type="match status" value="1"/>
</dbReference>
<sequence>MATLHVLLACILALLVCSAAAAAAESYSNKVPAVFVFGDSLVDTGNNNYVATIAKGNFPPYGRDFPGGKATGRFSNAKGVADYIAEVFGVKQLLPPYLDPSLDLPELLTGVCFASAGSGYDPRTPQKMNAIPMTTQLNMFKEYIKKINASVSPERTQEIISQSAYVIFMGSNDLTNTYPTVNYRYTEESYTDLMISLALDFHKVRPEPEPDQNTEFVKLYEVGARRIGLLELPPTGCAPAIRSSQGGLRRECSESLNRRIRLFNSKLSLMVDQLNQELPGTKAVKFEFYDHVVSLADNPAPYGIEEVTRGCCGTGNIETGVLCVLPGTCAVADKYMFFDSFHPTEVAARILTKQALSPSYLSKLF</sequence>
<evidence type="ECO:0000313" key="4">
    <source>
        <dbReference type="EMBL" id="CAI0380271.1"/>
    </source>
</evidence>
<dbReference type="Pfam" id="PF00657">
    <property type="entry name" value="Lipase_GDSL"/>
    <property type="match status" value="1"/>
</dbReference>
<dbReference type="PANTHER" id="PTHR45642:SF95">
    <property type="entry name" value="GDSL-LIKE LIPASE_ACYLHYDROLASE FAMILY PROTEIN, EXPRESSED"/>
    <property type="match status" value="1"/>
</dbReference>
<dbReference type="SUPFAM" id="SSF52266">
    <property type="entry name" value="SGNH hydrolase"/>
    <property type="match status" value="1"/>
</dbReference>
<evidence type="ECO:0000313" key="5">
    <source>
        <dbReference type="Proteomes" id="UP001154282"/>
    </source>
</evidence>
<dbReference type="InterPro" id="IPR001087">
    <property type="entry name" value="GDSL"/>
</dbReference>
<evidence type="ECO:0000313" key="3">
    <source>
        <dbReference type="EMBL" id="CAI0378133.1"/>
    </source>
</evidence>
<gene>
    <name evidence="3" type="ORF">LITE_LOCUS1759</name>
    <name evidence="4" type="ORF">LITE_LOCUS2591</name>
</gene>
<comment type="caution">
    <text evidence="4">The sequence shown here is derived from an EMBL/GenBank/DDBJ whole genome shotgun (WGS) entry which is preliminary data.</text>
</comment>
<dbReference type="GO" id="GO:0016298">
    <property type="term" value="F:lipase activity"/>
    <property type="evidence" value="ECO:0007669"/>
    <property type="project" value="InterPro"/>
</dbReference>
<dbReference type="PROSITE" id="PS01098">
    <property type="entry name" value="LIPASE_GDSL_SER"/>
    <property type="match status" value="1"/>
</dbReference>
<dbReference type="EMBL" id="CAMGYJ010000002">
    <property type="protein sequence ID" value="CAI0380271.1"/>
    <property type="molecule type" value="Genomic_DNA"/>
</dbReference>
<dbReference type="Proteomes" id="UP001154282">
    <property type="component" value="Unassembled WGS sequence"/>
</dbReference>
<keyword evidence="2" id="KW-0732">Signal</keyword>
<evidence type="ECO:0000256" key="2">
    <source>
        <dbReference type="SAM" id="SignalP"/>
    </source>
</evidence>
<organism evidence="4 5">
    <name type="scientific">Linum tenue</name>
    <dbReference type="NCBI Taxonomy" id="586396"/>
    <lineage>
        <taxon>Eukaryota</taxon>
        <taxon>Viridiplantae</taxon>
        <taxon>Streptophyta</taxon>
        <taxon>Embryophyta</taxon>
        <taxon>Tracheophyta</taxon>
        <taxon>Spermatophyta</taxon>
        <taxon>Magnoliopsida</taxon>
        <taxon>eudicotyledons</taxon>
        <taxon>Gunneridae</taxon>
        <taxon>Pentapetalae</taxon>
        <taxon>rosids</taxon>
        <taxon>fabids</taxon>
        <taxon>Malpighiales</taxon>
        <taxon>Linaceae</taxon>
        <taxon>Linum</taxon>
    </lineage>
</organism>